<keyword evidence="1" id="KW-1133">Transmembrane helix</keyword>
<organism evidence="3 4">
    <name type="scientific">Coniophora puteana (strain RWD-64-598)</name>
    <name type="common">Brown rot fungus</name>
    <dbReference type="NCBI Taxonomy" id="741705"/>
    <lineage>
        <taxon>Eukaryota</taxon>
        <taxon>Fungi</taxon>
        <taxon>Dikarya</taxon>
        <taxon>Basidiomycota</taxon>
        <taxon>Agaricomycotina</taxon>
        <taxon>Agaricomycetes</taxon>
        <taxon>Agaricomycetidae</taxon>
        <taxon>Boletales</taxon>
        <taxon>Coniophorineae</taxon>
        <taxon>Coniophoraceae</taxon>
        <taxon>Coniophora</taxon>
    </lineage>
</organism>
<protein>
    <submittedName>
        <fullName evidence="3">Uncharacterized protein</fullName>
    </submittedName>
</protein>
<keyword evidence="1" id="KW-0812">Transmembrane</keyword>
<feature type="chain" id="PRO_5024463106" evidence="2">
    <location>
        <begin position="23"/>
        <end position="212"/>
    </location>
</feature>
<dbReference type="OrthoDB" id="2681754at2759"/>
<name>A0A5M3MEG9_CONPW</name>
<dbReference type="KEGG" id="cput:CONPUDRAFT_84056"/>
<dbReference type="Proteomes" id="UP000053558">
    <property type="component" value="Unassembled WGS sequence"/>
</dbReference>
<reference evidence="4" key="1">
    <citation type="journal article" date="2012" name="Science">
        <title>The Paleozoic origin of enzymatic lignin decomposition reconstructed from 31 fungal genomes.</title>
        <authorList>
            <person name="Floudas D."/>
            <person name="Binder M."/>
            <person name="Riley R."/>
            <person name="Barry K."/>
            <person name="Blanchette R.A."/>
            <person name="Henrissat B."/>
            <person name="Martinez A.T."/>
            <person name="Otillar R."/>
            <person name="Spatafora J.W."/>
            <person name="Yadav J.S."/>
            <person name="Aerts A."/>
            <person name="Benoit I."/>
            <person name="Boyd A."/>
            <person name="Carlson A."/>
            <person name="Copeland A."/>
            <person name="Coutinho P.M."/>
            <person name="de Vries R.P."/>
            <person name="Ferreira P."/>
            <person name="Findley K."/>
            <person name="Foster B."/>
            <person name="Gaskell J."/>
            <person name="Glotzer D."/>
            <person name="Gorecki P."/>
            <person name="Heitman J."/>
            <person name="Hesse C."/>
            <person name="Hori C."/>
            <person name="Igarashi K."/>
            <person name="Jurgens J.A."/>
            <person name="Kallen N."/>
            <person name="Kersten P."/>
            <person name="Kohler A."/>
            <person name="Kuees U."/>
            <person name="Kumar T.K.A."/>
            <person name="Kuo A."/>
            <person name="LaButti K."/>
            <person name="Larrondo L.F."/>
            <person name="Lindquist E."/>
            <person name="Ling A."/>
            <person name="Lombard V."/>
            <person name="Lucas S."/>
            <person name="Lundell T."/>
            <person name="Martin R."/>
            <person name="McLaughlin D.J."/>
            <person name="Morgenstern I."/>
            <person name="Morin E."/>
            <person name="Murat C."/>
            <person name="Nagy L.G."/>
            <person name="Nolan M."/>
            <person name="Ohm R.A."/>
            <person name="Patyshakuliyeva A."/>
            <person name="Rokas A."/>
            <person name="Ruiz-Duenas F.J."/>
            <person name="Sabat G."/>
            <person name="Salamov A."/>
            <person name="Samejima M."/>
            <person name="Schmutz J."/>
            <person name="Slot J.C."/>
            <person name="St John F."/>
            <person name="Stenlid J."/>
            <person name="Sun H."/>
            <person name="Sun S."/>
            <person name="Syed K."/>
            <person name="Tsang A."/>
            <person name="Wiebenga A."/>
            <person name="Young D."/>
            <person name="Pisabarro A."/>
            <person name="Eastwood D.C."/>
            <person name="Martin F."/>
            <person name="Cullen D."/>
            <person name="Grigoriev I.V."/>
            <person name="Hibbett D.S."/>
        </authorList>
    </citation>
    <scope>NUCLEOTIDE SEQUENCE [LARGE SCALE GENOMIC DNA]</scope>
    <source>
        <strain evidence="4">RWD-64-598 SS2</strain>
    </source>
</reference>
<keyword evidence="4" id="KW-1185">Reference proteome</keyword>
<keyword evidence="2" id="KW-0732">Signal</keyword>
<dbReference type="GeneID" id="19210710"/>
<comment type="caution">
    <text evidence="3">The sequence shown here is derived from an EMBL/GenBank/DDBJ whole genome shotgun (WGS) entry which is preliminary data.</text>
</comment>
<evidence type="ECO:0000313" key="4">
    <source>
        <dbReference type="Proteomes" id="UP000053558"/>
    </source>
</evidence>
<evidence type="ECO:0000313" key="3">
    <source>
        <dbReference type="EMBL" id="EIW77618.1"/>
    </source>
</evidence>
<accession>A0A5M3MEG9</accession>
<proteinExistence type="predicted"/>
<feature type="signal peptide" evidence="2">
    <location>
        <begin position="1"/>
        <end position="22"/>
    </location>
</feature>
<dbReference type="RefSeq" id="XP_007772006.1">
    <property type="nucleotide sequence ID" value="XM_007773816.1"/>
</dbReference>
<keyword evidence="1" id="KW-0472">Membrane</keyword>
<gene>
    <name evidence="3" type="ORF">CONPUDRAFT_84056</name>
</gene>
<dbReference type="AlphaFoldDB" id="A0A5M3MEG9"/>
<evidence type="ECO:0000256" key="1">
    <source>
        <dbReference type="SAM" id="Phobius"/>
    </source>
</evidence>
<dbReference type="EMBL" id="JH711583">
    <property type="protein sequence ID" value="EIW77618.1"/>
    <property type="molecule type" value="Genomic_DNA"/>
</dbReference>
<sequence length="212" mass="23288">MFFKSKVIFVLLLLSFLAVSVCNVVGLIPTSTGKDATTVYADGIFLCGLSSDWNYALFASITRIPSMTFAFLLFALALFGLYKHAMERRLIHGGWSANLWMKLLMTQSTIYFAACVACDAIVIACAWTDNLTLIAFGASLTTLNIYLLAPRLLISFRSYHSRHSRIGSANSSLGLSSRSSIDRDIQLQSFGRDSRTSSVLKLPMGTWEAITG</sequence>
<feature type="transmembrane region" description="Helical" evidence="1">
    <location>
        <begin position="55"/>
        <end position="82"/>
    </location>
</feature>
<evidence type="ECO:0000256" key="2">
    <source>
        <dbReference type="SAM" id="SignalP"/>
    </source>
</evidence>
<feature type="transmembrane region" description="Helical" evidence="1">
    <location>
        <begin position="133"/>
        <end position="154"/>
    </location>
</feature>
<feature type="transmembrane region" description="Helical" evidence="1">
    <location>
        <begin position="103"/>
        <end position="127"/>
    </location>
</feature>